<dbReference type="Gene3D" id="1.25.40.380">
    <property type="entry name" value="Protein of unknown function DUF1810"/>
    <property type="match status" value="1"/>
</dbReference>
<dbReference type="OrthoDB" id="9801870at2"/>
<gene>
    <name evidence="1" type="ORF">MRAB57_4495</name>
</gene>
<dbReference type="InterPro" id="IPR014937">
    <property type="entry name" value="DUF1810"/>
</dbReference>
<dbReference type="SUPFAM" id="SSF140736">
    <property type="entry name" value="Rv1873-like"/>
    <property type="match status" value="1"/>
</dbReference>
<evidence type="ECO:0000313" key="2">
    <source>
        <dbReference type="Proteomes" id="UP000240988"/>
    </source>
</evidence>
<reference evidence="1 2" key="1">
    <citation type="submission" date="2017-01" db="EMBL/GenBank/DDBJ databases">
        <authorList>
            <consortium name="Urmite Genomes"/>
        </authorList>
    </citation>
    <scope>NUCLEOTIDE SEQUENCE [LARGE SCALE GENOMIC DNA]</scope>
    <source>
        <strain evidence="1 2">AB57</strain>
    </source>
</reference>
<proteinExistence type="predicted"/>
<evidence type="ECO:0000313" key="1">
    <source>
        <dbReference type="EMBL" id="SPM36654.1"/>
    </source>
</evidence>
<dbReference type="RefSeq" id="WP_077089308.1">
    <property type="nucleotide sequence ID" value="NZ_LT721901.1"/>
</dbReference>
<keyword evidence="2" id="KW-1185">Reference proteome</keyword>
<dbReference type="AlphaFoldDB" id="A0A2U3NYR9"/>
<dbReference type="Pfam" id="PF08837">
    <property type="entry name" value="DUF1810"/>
    <property type="match status" value="1"/>
</dbReference>
<dbReference type="PIRSF" id="PIRSF008546">
    <property type="entry name" value="UCP008546"/>
    <property type="match status" value="1"/>
</dbReference>
<organism evidence="1 2">
    <name type="scientific">Mycobacterium rhizamassiliense</name>
    <dbReference type="NCBI Taxonomy" id="1841860"/>
    <lineage>
        <taxon>Bacteria</taxon>
        <taxon>Bacillati</taxon>
        <taxon>Actinomycetota</taxon>
        <taxon>Actinomycetes</taxon>
        <taxon>Mycobacteriales</taxon>
        <taxon>Mycobacteriaceae</taxon>
        <taxon>Mycobacterium</taxon>
    </lineage>
</organism>
<dbReference type="InterPro" id="IPR036287">
    <property type="entry name" value="Rv1873-like_sf"/>
</dbReference>
<accession>A0A2U3NYR9</accession>
<protein>
    <submittedName>
        <fullName evidence="1">Uncharacterized protein, DUF1810 family</fullName>
    </submittedName>
</protein>
<dbReference type="EMBL" id="FUFA01000005">
    <property type="protein sequence ID" value="SPM36654.1"/>
    <property type="molecule type" value="Genomic_DNA"/>
</dbReference>
<name>A0A2U3NYR9_9MYCO</name>
<sequence>MDSADDPFDLTRFVVAQAPVYDTVLTELRDGRKRSHWMWFVFPQLRGLGGSPTAARYGIASLQEARAYLSHDLLGPRLRECTQLVNRVQGRSAAEIFGSPDDLKLRSSMTLFALAAEDAGDFTALLDRYYGGEQDALTLNQLQR</sequence>
<dbReference type="Proteomes" id="UP000240988">
    <property type="component" value="Unassembled WGS sequence"/>
</dbReference>